<gene>
    <name evidence="2" type="ORF">ACH4OY_17530</name>
</gene>
<organism evidence="2 3">
    <name type="scientific">Micromonospora rubida</name>
    <dbReference type="NCBI Taxonomy" id="2697657"/>
    <lineage>
        <taxon>Bacteria</taxon>
        <taxon>Bacillati</taxon>
        <taxon>Actinomycetota</taxon>
        <taxon>Actinomycetes</taxon>
        <taxon>Micromonosporales</taxon>
        <taxon>Micromonosporaceae</taxon>
        <taxon>Micromonospora</taxon>
    </lineage>
</organism>
<proteinExistence type="predicted"/>
<feature type="signal peptide" evidence="1">
    <location>
        <begin position="1"/>
        <end position="34"/>
    </location>
</feature>
<keyword evidence="1" id="KW-0732">Signal</keyword>
<dbReference type="PROSITE" id="PS51257">
    <property type="entry name" value="PROKAR_LIPOPROTEIN"/>
    <property type="match status" value="1"/>
</dbReference>
<protein>
    <submittedName>
        <fullName evidence="2">Uncharacterized protein</fullName>
    </submittedName>
</protein>
<evidence type="ECO:0000313" key="2">
    <source>
        <dbReference type="EMBL" id="MFI0794464.1"/>
    </source>
</evidence>
<feature type="chain" id="PRO_5047031718" evidence="1">
    <location>
        <begin position="35"/>
        <end position="200"/>
    </location>
</feature>
<comment type="caution">
    <text evidence="2">The sequence shown here is derived from an EMBL/GenBank/DDBJ whole genome shotgun (WGS) entry which is preliminary data.</text>
</comment>
<dbReference type="RefSeq" id="WP_396680800.1">
    <property type="nucleotide sequence ID" value="NZ_JBIRPU010000011.1"/>
</dbReference>
<reference evidence="2 3" key="1">
    <citation type="submission" date="2024-10" db="EMBL/GenBank/DDBJ databases">
        <title>The Natural Products Discovery Center: Release of the First 8490 Sequenced Strains for Exploring Actinobacteria Biosynthetic Diversity.</title>
        <authorList>
            <person name="Kalkreuter E."/>
            <person name="Kautsar S.A."/>
            <person name="Yang D."/>
            <person name="Bader C.D."/>
            <person name="Teijaro C.N."/>
            <person name="Fluegel L."/>
            <person name="Davis C.M."/>
            <person name="Simpson J.R."/>
            <person name="Lauterbach L."/>
            <person name="Steele A.D."/>
            <person name="Gui C."/>
            <person name="Meng S."/>
            <person name="Li G."/>
            <person name="Viehrig K."/>
            <person name="Ye F."/>
            <person name="Su P."/>
            <person name="Kiefer A.F."/>
            <person name="Nichols A."/>
            <person name="Cepeda A.J."/>
            <person name="Yan W."/>
            <person name="Fan B."/>
            <person name="Jiang Y."/>
            <person name="Adhikari A."/>
            <person name="Zheng C.-J."/>
            <person name="Schuster L."/>
            <person name="Cowan T.M."/>
            <person name="Smanski M.J."/>
            <person name="Chevrette M.G."/>
            <person name="De Carvalho L.P.S."/>
            <person name="Shen B."/>
        </authorList>
    </citation>
    <scope>NUCLEOTIDE SEQUENCE [LARGE SCALE GENOMIC DNA]</scope>
    <source>
        <strain evidence="2 3">NPDC021253</strain>
    </source>
</reference>
<evidence type="ECO:0000313" key="3">
    <source>
        <dbReference type="Proteomes" id="UP001611075"/>
    </source>
</evidence>
<name>A0ABW7SL80_9ACTN</name>
<dbReference type="EMBL" id="JBIRPU010000011">
    <property type="protein sequence ID" value="MFI0794464.1"/>
    <property type="molecule type" value="Genomic_DNA"/>
</dbReference>
<evidence type="ECO:0000256" key="1">
    <source>
        <dbReference type="SAM" id="SignalP"/>
    </source>
</evidence>
<dbReference type="Proteomes" id="UP001611075">
    <property type="component" value="Unassembled WGS sequence"/>
</dbReference>
<sequence>MTWSRTALAGARARMTRVGALVAGLLLAGGCSQAAGEVTPEASPSTVVAMRLDAPKRLLDTWPESTSRISHDKARQLMALFKTLLDGEPTSAVGSAYAPLDERRTILVSGVSGVVPDPVRTVDGVFAGLPRFTDVKLVPPGPLGGETRCGRAGLEGVDVVVCVWVDQDTIGIVSFLGLPPKEDTTDLFLRVRAQLEHPAA</sequence>
<accession>A0ABW7SL80</accession>
<keyword evidence="3" id="KW-1185">Reference proteome</keyword>